<dbReference type="InterPro" id="IPR006124">
    <property type="entry name" value="Metalloenzyme"/>
</dbReference>
<dbReference type="Proteomes" id="UP000295741">
    <property type="component" value="Unassembled WGS sequence"/>
</dbReference>
<dbReference type="EMBL" id="SNWP01000011">
    <property type="protein sequence ID" value="TDO26875.1"/>
    <property type="molecule type" value="Genomic_DNA"/>
</dbReference>
<dbReference type="Gene3D" id="3.40.720.10">
    <property type="entry name" value="Alkaline Phosphatase, subunit A"/>
    <property type="match status" value="1"/>
</dbReference>
<keyword evidence="3" id="KW-1185">Reference proteome</keyword>
<dbReference type="RefSeq" id="WP_133474748.1">
    <property type="nucleotide sequence ID" value="NZ_SNWP01000011.1"/>
</dbReference>
<dbReference type="AlphaFoldDB" id="A0A4R6IYC0"/>
<evidence type="ECO:0000313" key="3">
    <source>
        <dbReference type="Proteomes" id="UP000295741"/>
    </source>
</evidence>
<dbReference type="SUPFAM" id="SSF53649">
    <property type="entry name" value="Alkaline phosphatase-like"/>
    <property type="match status" value="1"/>
</dbReference>
<accession>A0A4R6IYC0</accession>
<evidence type="ECO:0000313" key="2">
    <source>
        <dbReference type="EMBL" id="TDO26875.1"/>
    </source>
</evidence>
<evidence type="ECO:0000259" key="1">
    <source>
        <dbReference type="Pfam" id="PF01676"/>
    </source>
</evidence>
<protein>
    <submittedName>
        <fullName evidence="2">Phosphopentomutase/2, 3-bisphosphoglycerate-independent phosphoglycerate mutase family metalloenzyme</fullName>
    </submittedName>
</protein>
<dbReference type="InterPro" id="IPR017850">
    <property type="entry name" value="Alkaline_phosphatase_core_sf"/>
</dbReference>
<name>A0A4R6IYC0_9BACT</name>
<dbReference type="GO" id="GO:0003824">
    <property type="term" value="F:catalytic activity"/>
    <property type="evidence" value="ECO:0007669"/>
    <property type="project" value="InterPro"/>
</dbReference>
<sequence length="360" mass="41184">MQKILLSVFTFLVLSVQAQKTENIIIITTDGLRWQELFKGMDETIARDSRFNQDDSAAIFKEFGGSSESQKRKKLMPFLWNTLAIKGQLYGNRTVGSNVNVSNRYWFSYPGYNEILSGYADDRINSNDYAPNPNTTITEFFNQQPALKGKVGAFGAWEAFNRILNEQRSGVPVVAAYDTCGGKKPNTNELMINKLLRDSHKQWGEECFDVFTHHAAMEYLKKEQPRVMYIAYGETDEWAHSWKYKYYLTAARQVDNWIGEIWNYIQSTPAYKDKTTLFITTDHGRGDKDKSKWTSHGSDIEGADEIWFAVMGPDTAPLGEIRNSPQLYQKQFAQTIAKLMGYTFKADQPIADAIKEVIKN</sequence>
<gene>
    <name evidence="2" type="ORF">BC659_2187</name>
</gene>
<dbReference type="GO" id="GO:0046872">
    <property type="term" value="F:metal ion binding"/>
    <property type="evidence" value="ECO:0007669"/>
    <property type="project" value="InterPro"/>
</dbReference>
<dbReference type="OrthoDB" id="9791578at2"/>
<dbReference type="Pfam" id="PF01676">
    <property type="entry name" value="Metalloenzyme"/>
    <property type="match status" value="1"/>
</dbReference>
<feature type="domain" description="Metalloenzyme" evidence="1">
    <location>
        <begin position="215"/>
        <end position="298"/>
    </location>
</feature>
<proteinExistence type="predicted"/>
<organism evidence="2 3">
    <name type="scientific">Sediminibacterium goheungense</name>
    <dbReference type="NCBI Taxonomy" id="1086393"/>
    <lineage>
        <taxon>Bacteria</taxon>
        <taxon>Pseudomonadati</taxon>
        <taxon>Bacteroidota</taxon>
        <taxon>Chitinophagia</taxon>
        <taxon>Chitinophagales</taxon>
        <taxon>Chitinophagaceae</taxon>
        <taxon>Sediminibacterium</taxon>
    </lineage>
</organism>
<reference evidence="2 3" key="1">
    <citation type="submission" date="2019-03" db="EMBL/GenBank/DDBJ databases">
        <title>Genomic Encyclopedia of Archaeal and Bacterial Type Strains, Phase II (KMG-II): from individual species to whole genera.</title>
        <authorList>
            <person name="Goeker M."/>
        </authorList>
    </citation>
    <scope>NUCLEOTIDE SEQUENCE [LARGE SCALE GENOMIC DNA]</scope>
    <source>
        <strain evidence="2 3">DSM 28323</strain>
    </source>
</reference>
<comment type="caution">
    <text evidence="2">The sequence shown here is derived from an EMBL/GenBank/DDBJ whole genome shotgun (WGS) entry which is preliminary data.</text>
</comment>